<dbReference type="EMBL" id="JADMKU010000007">
    <property type="protein sequence ID" value="MBR9651447.1"/>
    <property type="molecule type" value="Genomic_DNA"/>
</dbReference>
<dbReference type="Pfam" id="PF01925">
    <property type="entry name" value="TauE"/>
    <property type="match status" value="1"/>
</dbReference>
<dbReference type="Proteomes" id="UP001195941">
    <property type="component" value="Unassembled WGS sequence"/>
</dbReference>
<evidence type="ECO:0000256" key="7">
    <source>
        <dbReference type="ARBA" id="ARBA00023136"/>
    </source>
</evidence>
<accession>A0ABS5HR68</accession>
<comment type="caution">
    <text evidence="9">The sequence shown here is derived from an EMBL/GenBank/DDBJ whole genome shotgun (WGS) entry which is preliminary data.</text>
</comment>
<dbReference type="PANTHER" id="PTHR30269:SF37">
    <property type="entry name" value="MEMBRANE TRANSPORTER PROTEIN"/>
    <property type="match status" value="1"/>
</dbReference>
<feature type="transmembrane region" description="Helical" evidence="8">
    <location>
        <begin position="39"/>
        <end position="57"/>
    </location>
</feature>
<evidence type="ECO:0000256" key="2">
    <source>
        <dbReference type="ARBA" id="ARBA00009142"/>
    </source>
</evidence>
<dbReference type="InterPro" id="IPR002781">
    <property type="entry name" value="TM_pro_TauE-like"/>
</dbReference>
<dbReference type="RefSeq" id="WP_212700964.1">
    <property type="nucleotide sequence ID" value="NZ_JADMKU010000007.1"/>
</dbReference>
<evidence type="ECO:0000256" key="6">
    <source>
        <dbReference type="ARBA" id="ARBA00022989"/>
    </source>
</evidence>
<evidence type="ECO:0000256" key="3">
    <source>
        <dbReference type="ARBA" id="ARBA00022448"/>
    </source>
</evidence>
<keyword evidence="4 8" id="KW-1003">Cell membrane</keyword>
<evidence type="ECO:0000313" key="9">
    <source>
        <dbReference type="EMBL" id="MBR9651447.1"/>
    </source>
</evidence>
<comment type="similarity">
    <text evidence="2 8">Belongs to the 4-toluene sulfonate uptake permease (TSUP) (TC 2.A.102) family.</text>
</comment>
<keyword evidence="5 8" id="KW-0812">Transmembrane</keyword>
<gene>
    <name evidence="9" type="ORF">IT775_09965</name>
</gene>
<feature type="transmembrane region" description="Helical" evidence="8">
    <location>
        <begin position="167"/>
        <end position="189"/>
    </location>
</feature>
<protein>
    <recommendedName>
        <fullName evidence="8">Probable membrane transporter protein</fullName>
    </recommendedName>
</protein>
<evidence type="ECO:0000313" key="10">
    <source>
        <dbReference type="Proteomes" id="UP001195941"/>
    </source>
</evidence>
<name>A0ABS5HR68_9RHOB</name>
<keyword evidence="3" id="KW-0813">Transport</keyword>
<evidence type="ECO:0000256" key="1">
    <source>
        <dbReference type="ARBA" id="ARBA00004651"/>
    </source>
</evidence>
<dbReference type="InterPro" id="IPR052017">
    <property type="entry name" value="TSUP"/>
</dbReference>
<keyword evidence="7 8" id="KW-0472">Membrane</keyword>
<feature type="transmembrane region" description="Helical" evidence="8">
    <location>
        <begin position="102"/>
        <end position="120"/>
    </location>
</feature>
<feature type="transmembrane region" description="Helical" evidence="8">
    <location>
        <begin position="77"/>
        <end position="95"/>
    </location>
</feature>
<organism evidence="9 10">
    <name type="scientific">Thalassovita aquimarina</name>
    <dbReference type="NCBI Taxonomy" id="2785917"/>
    <lineage>
        <taxon>Bacteria</taxon>
        <taxon>Pseudomonadati</taxon>
        <taxon>Pseudomonadota</taxon>
        <taxon>Alphaproteobacteria</taxon>
        <taxon>Rhodobacterales</taxon>
        <taxon>Roseobacteraceae</taxon>
        <taxon>Thalassovita</taxon>
    </lineage>
</organism>
<proteinExistence type="inferred from homology"/>
<feature type="transmembrane region" description="Helical" evidence="8">
    <location>
        <begin position="195"/>
        <end position="216"/>
    </location>
</feature>
<feature type="transmembrane region" description="Helical" evidence="8">
    <location>
        <begin position="12"/>
        <end position="32"/>
    </location>
</feature>
<evidence type="ECO:0000256" key="5">
    <source>
        <dbReference type="ARBA" id="ARBA00022692"/>
    </source>
</evidence>
<comment type="subcellular location">
    <subcellularLocation>
        <location evidence="1 8">Cell membrane</location>
        <topology evidence="1 8">Multi-pass membrane protein</topology>
    </subcellularLocation>
</comment>
<keyword evidence="10" id="KW-1185">Reference proteome</keyword>
<dbReference type="PANTHER" id="PTHR30269">
    <property type="entry name" value="TRANSMEMBRANE PROTEIN YFCA"/>
    <property type="match status" value="1"/>
</dbReference>
<keyword evidence="6 8" id="KW-1133">Transmembrane helix</keyword>
<evidence type="ECO:0000256" key="8">
    <source>
        <dbReference type="RuleBase" id="RU363041"/>
    </source>
</evidence>
<evidence type="ECO:0000256" key="4">
    <source>
        <dbReference type="ARBA" id="ARBA00022475"/>
    </source>
</evidence>
<sequence length="249" mass="26344">MSIEALFGGFEPLVLLVLLATSFLGSFITVSLGIGGGALLLAVMASLLPPVALIPVHGVIQFGSNVFRAAILFKHTYWPPFVAFALGTGFGAAVGGSVVVNLPPAIVQIGVGGFVIFSVLSRPPAWLSRLPFVTATISSFLTMFFGATGVFVANFTKSLQLPRERHVATHAGFMTLQHVLKVVVFGVLGIHFGPWIGFIAAMIFTGLLGTILGRQVLVRIGDKGFKRALDIILVLVSLRLIWQGAGSFL</sequence>
<reference evidence="9 10" key="1">
    <citation type="journal article" date="2021" name="Arch. Microbiol.">
        <title>Thalassobius aquimarinus sp. nov., isolated from the Sea of Japan seashore.</title>
        <authorList>
            <person name="Kurilenko V.V."/>
            <person name="Romanenko L.A."/>
            <person name="Chernysheva N.Y."/>
            <person name="Velansky P.V."/>
            <person name="Tekutyeva L.A."/>
            <person name="Isaeva M.P."/>
            <person name="Mikhailov V.V."/>
        </authorList>
    </citation>
    <scope>NUCLEOTIDE SEQUENCE [LARGE SCALE GENOMIC DNA]</scope>
    <source>
        <strain evidence="9 10">KMM 8518</strain>
    </source>
</reference>
<feature type="transmembrane region" description="Helical" evidence="8">
    <location>
        <begin position="132"/>
        <end position="155"/>
    </location>
</feature>